<reference evidence="1" key="1">
    <citation type="journal article" date="2007" name="Science">
        <title>Draft genome of the filarial nematode parasite Brugia malayi.</title>
        <authorList>
            <person name="Ghedin E."/>
            <person name="Wang S."/>
            <person name="Spiro D."/>
            <person name="Caler E."/>
            <person name="Zhao Q."/>
            <person name="Crabtree J."/>
            <person name="Allen J.E."/>
            <person name="Delcher A.L."/>
            <person name="Guiliano D.B."/>
            <person name="Miranda-Saavedra D."/>
            <person name="Angiuoli S.V."/>
            <person name="Creasy T."/>
            <person name="Amedeo P."/>
            <person name="Haas B."/>
            <person name="El-Sayed N.M."/>
            <person name="Wortman J.R."/>
            <person name="Feldblyum T."/>
            <person name="Tallon L."/>
            <person name="Schatz M."/>
            <person name="Shumway M."/>
            <person name="Koo H."/>
            <person name="Salzberg S.L."/>
            <person name="Schobel S."/>
            <person name="Pertea M."/>
            <person name="Pop M."/>
            <person name="White O."/>
            <person name="Barton G.J."/>
            <person name="Carlow C.K."/>
            <person name="Crawford M.J."/>
            <person name="Daub J."/>
            <person name="Dimmic M.W."/>
            <person name="Estes C.F."/>
            <person name="Foster J.M."/>
            <person name="Ganatra M."/>
            <person name="Gregory W.F."/>
            <person name="Johnson N.M."/>
            <person name="Jin J."/>
            <person name="Komuniecki R."/>
            <person name="Korf I."/>
            <person name="Kumar S."/>
            <person name="Laney S."/>
            <person name="Li B.W."/>
            <person name="Li W."/>
            <person name="Lindblom T.H."/>
            <person name="Lustigman S."/>
            <person name="Ma D."/>
            <person name="Maina C.V."/>
            <person name="Martin D.M."/>
            <person name="McCarter J.P."/>
            <person name="McReynolds L."/>
            <person name="Mitreva M."/>
            <person name="Nutman T.B."/>
            <person name="Parkinson J."/>
            <person name="Peregrin-Alvarez J.M."/>
            <person name="Poole C."/>
            <person name="Ren Q."/>
            <person name="Saunders L."/>
            <person name="Sluder A.E."/>
            <person name="Smith K."/>
            <person name="Stanke M."/>
            <person name="Unnasch T.R."/>
            <person name="Ware J."/>
            <person name="Wei A.D."/>
            <person name="Weil G."/>
            <person name="Williams D.J."/>
            <person name="Zhang Y."/>
            <person name="Williams S.A."/>
            <person name="Fraser-Liggett C."/>
            <person name="Slatko B."/>
            <person name="Blaxter M.L."/>
            <person name="Scott A.L."/>
        </authorList>
    </citation>
    <scope>NUCLEOTIDE SEQUENCE</scope>
    <source>
        <strain evidence="1">FR3</strain>
    </source>
</reference>
<evidence type="ECO:0000313" key="1">
    <source>
        <dbReference type="EMBL" id="CDP99225.1"/>
    </source>
</evidence>
<name>A0A1I9G461_BRUMA</name>
<accession>A0A1I9G461</accession>
<dbReference type="AlphaFoldDB" id="A0A1I9G461"/>
<gene>
    <name evidence="1" type="primary">Bm14256</name>
    <name evidence="1" type="ORF">BM_Bm14256</name>
</gene>
<sequence>MTDQLEIVKEIINLEDFNRGDNDDKASKQRQET</sequence>
<organism evidence="1">
    <name type="scientific">Brugia malayi</name>
    <name type="common">Filarial nematode worm</name>
    <dbReference type="NCBI Taxonomy" id="6279"/>
    <lineage>
        <taxon>Eukaryota</taxon>
        <taxon>Metazoa</taxon>
        <taxon>Ecdysozoa</taxon>
        <taxon>Nematoda</taxon>
        <taxon>Chromadorea</taxon>
        <taxon>Rhabditida</taxon>
        <taxon>Spirurina</taxon>
        <taxon>Spiruromorpha</taxon>
        <taxon>Filarioidea</taxon>
        <taxon>Onchocercidae</taxon>
        <taxon>Brugia</taxon>
    </lineage>
</organism>
<reference evidence="1" key="2">
    <citation type="submission" date="2012-12" db="EMBL/GenBank/DDBJ databases">
        <authorList>
            <consortium name="WormBase Consortium"/>
            <person name="Ghedin E."/>
            <person name="Paulini M."/>
        </authorList>
    </citation>
    <scope>NUCLEOTIDE SEQUENCE</scope>
    <source>
        <strain evidence="1">FR3</strain>
    </source>
</reference>
<protein>
    <submittedName>
        <fullName evidence="1">Bm14256</fullName>
    </submittedName>
</protein>
<dbReference type="EMBL" id="LN857006">
    <property type="protein sequence ID" value="CDP99225.1"/>
    <property type="molecule type" value="Genomic_DNA"/>
</dbReference>
<proteinExistence type="predicted"/>